<evidence type="ECO:0000256" key="5">
    <source>
        <dbReference type="SAM" id="SignalP"/>
    </source>
</evidence>
<feature type="domain" description="Solute-binding protein family 3/N-terminal" evidence="6">
    <location>
        <begin position="35"/>
        <end position="279"/>
    </location>
</feature>
<dbReference type="AlphaFoldDB" id="A0A1H2UWW7"/>
<dbReference type="InterPro" id="IPR018313">
    <property type="entry name" value="SBP_3_CS"/>
</dbReference>
<dbReference type="Pfam" id="PF00497">
    <property type="entry name" value="SBP_bac_3"/>
    <property type="match status" value="1"/>
</dbReference>
<gene>
    <name evidence="7" type="ORF">SAMN05216495_10362</name>
</gene>
<evidence type="ECO:0000259" key="6">
    <source>
        <dbReference type="SMART" id="SM00062"/>
    </source>
</evidence>
<organism evidence="7 8">
    <name type="scientific">Acidaminococcus fermentans</name>
    <dbReference type="NCBI Taxonomy" id="905"/>
    <lineage>
        <taxon>Bacteria</taxon>
        <taxon>Bacillati</taxon>
        <taxon>Bacillota</taxon>
        <taxon>Negativicutes</taxon>
        <taxon>Acidaminococcales</taxon>
        <taxon>Acidaminococcaceae</taxon>
        <taxon>Acidaminococcus</taxon>
    </lineage>
</organism>
<evidence type="ECO:0000256" key="4">
    <source>
        <dbReference type="RuleBase" id="RU003744"/>
    </source>
</evidence>
<comment type="subcellular location">
    <subcellularLocation>
        <location evidence="1">Cell envelope</location>
    </subcellularLocation>
</comment>
<evidence type="ECO:0000313" key="8">
    <source>
        <dbReference type="Proteomes" id="UP000182379"/>
    </source>
</evidence>
<sequence>MKNKWKFLPLLLAGLMLLGGCGSQSGEKAQSGKKTIVAATEGTMKGIAYMDKDNKLTGYEVEVLKAAAAKAGYDIQFQTTEFASIFAGIDSGRYQIGFGSISKTPIREKKYSFTKVTHYYEPAVFAFPKGFLQKHPVNHVEDLGGLRTYLNPTKGNAWQQYVEAFNAKYPDKPIQVTYSDEGWAAYYRRLNSDDGIDVLKTNETRLYMLSKEYGYQFDFVVLPQAEMDKVGKLTNPNTYFVFPKTEEGAKMAADFDKAIAELQKDGTLSKLSKEFLGNDYSSQENYEKAHAKK</sequence>
<reference evidence="7 8" key="1">
    <citation type="submission" date="2016-10" db="EMBL/GenBank/DDBJ databases">
        <authorList>
            <person name="Varghese N."/>
            <person name="Submissions S."/>
        </authorList>
    </citation>
    <scope>NUCLEOTIDE SEQUENCE [LARGE SCALE GENOMIC DNA]</scope>
    <source>
        <strain evidence="7 8">WCC6</strain>
    </source>
</reference>
<keyword evidence="3 5" id="KW-0732">Signal</keyword>
<feature type="chain" id="PRO_5038708348" evidence="5">
    <location>
        <begin position="26"/>
        <end position="293"/>
    </location>
</feature>
<dbReference type="GO" id="GO:0030313">
    <property type="term" value="C:cell envelope"/>
    <property type="evidence" value="ECO:0007669"/>
    <property type="project" value="UniProtKB-SubCell"/>
</dbReference>
<accession>A0A1H2UWW7</accession>
<comment type="caution">
    <text evidence="7">The sequence shown here is derived from an EMBL/GenBank/DDBJ whole genome shotgun (WGS) entry which is preliminary data.</text>
</comment>
<dbReference type="SMART" id="SM00062">
    <property type="entry name" value="PBPb"/>
    <property type="match status" value="1"/>
</dbReference>
<feature type="signal peptide" evidence="5">
    <location>
        <begin position="1"/>
        <end position="25"/>
    </location>
</feature>
<dbReference type="PROSITE" id="PS01039">
    <property type="entry name" value="SBP_BACTERIAL_3"/>
    <property type="match status" value="1"/>
</dbReference>
<dbReference type="Proteomes" id="UP000182379">
    <property type="component" value="Unassembled WGS sequence"/>
</dbReference>
<dbReference type="PROSITE" id="PS51257">
    <property type="entry name" value="PROKAR_LIPOPROTEIN"/>
    <property type="match status" value="1"/>
</dbReference>
<name>A0A1H2UWW7_ACIFE</name>
<evidence type="ECO:0000256" key="1">
    <source>
        <dbReference type="ARBA" id="ARBA00004196"/>
    </source>
</evidence>
<dbReference type="Gene3D" id="3.40.190.10">
    <property type="entry name" value="Periplasmic binding protein-like II"/>
    <property type="match status" value="2"/>
</dbReference>
<evidence type="ECO:0000256" key="2">
    <source>
        <dbReference type="ARBA" id="ARBA00010333"/>
    </source>
</evidence>
<dbReference type="PANTHER" id="PTHR35936:SF18">
    <property type="entry name" value="L-CYSTINE-BINDING PROTEIN TCYJ"/>
    <property type="match status" value="1"/>
</dbReference>
<dbReference type="RefSeq" id="WP_074704798.1">
    <property type="nucleotide sequence ID" value="NZ_CAUFNG010000007.1"/>
</dbReference>
<comment type="similarity">
    <text evidence="2 4">Belongs to the bacterial solute-binding protein 3 family.</text>
</comment>
<dbReference type="PANTHER" id="PTHR35936">
    <property type="entry name" value="MEMBRANE-BOUND LYTIC MUREIN TRANSGLYCOSYLASE F"/>
    <property type="match status" value="1"/>
</dbReference>
<dbReference type="SUPFAM" id="SSF53850">
    <property type="entry name" value="Periplasmic binding protein-like II"/>
    <property type="match status" value="1"/>
</dbReference>
<dbReference type="InterPro" id="IPR001638">
    <property type="entry name" value="Solute-binding_3/MltF_N"/>
</dbReference>
<dbReference type="EMBL" id="FNOP01000003">
    <property type="protein sequence ID" value="SDW60561.1"/>
    <property type="molecule type" value="Genomic_DNA"/>
</dbReference>
<proteinExistence type="inferred from homology"/>
<protein>
    <submittedName>
        <fullName evidence="7">Amino acid ABC transporter substrate-binding protein, PAAT family</fullName>
    </submittedName>
</protein>
<evidence type="ECO:0000256" key="3">
    <source>
        <dbReference type="ARBA" id="ARBA00022729"/>
    </source>
</evidence>
<evidence type="ECO:0000313" key="7">
    <source>
        <dbReference type="EMBL" id="SDW60561.1"/>
    </source>
</evidence>